<name>A0ABW4SYJ6_9ACTN</name>
<dbReference type="InterPro" id="IPR036259">
    <property type="entry name" value="MFS_trans_sf"/>
</dbReference>
<accession>A0ABW4SYJ6</accession>
<protein>
    <submittedName>
        <fullName evidence="8">MFS transporter</fullName>
    </submittedName>
</protein>
<evidence type="ECO:0000256" key="3">
    <source>
        <dbReference type="ARBA" id="ARBA00022692"/>
    </source>
</evidence>
<feature type="transmembrane region" description="Helical" evidence="6">
    <location>
        <begin position="84"/>
        <end position="108"/>
    </location>
</feature>
<organism evidence="8 9">
    <name type="scientific">Nonomuraea mangrovi</name>
    <dbReference type="NCBI Taxonomy" id="2316207"/>
    <lineage>
        <taxon>Bacteria</taxon>
        <taxon>Bacillati</taxon>
        <taxon>Actinomycetota</taxon>
        <taxon>Actinomycetes</taxon>
        <taxon>Streptosporangiales</taxon>
        <taxon>Streptosporangiaceae</taxon>
        <taxon>Nonomuraea</taxon>
    </lineage>
</organism>
<evidence type="ECO:0000313" key="8">
    <source>
        <dbReference type="EMBL" id="MFD1934546.1"/>
    </source>
</evidence>
<feature type="transmembrane region" description="Helical" evidence="6">
    <location>
        <begin position="307"/>
        <end position="329"/>
    </location>
</feature>
<evidence type="ECO:0000256" key="5">
    <source>
        <dbReference type="ARBA" id="ARBA00023136"/>
    </source>
</evidence>
<dbReference type="PROSITE" id="PS50850">
    <property type="entry name" value="MFS"/>
    <property type="match status" value="1"/>
</dbReference>
<evidence type="ECO:0000256" key="2">
    <source>
        <dbReference type="ARBA" id="ARBA00022475"/>
    </source>
</evidence>
<evidence type="ECO:0000256" key="6">
    <source>
        <dbReference type="SAM" id="Phobius"/>
    </source>
</evidence>
<evidence type="ECO:0000256" key="1">
    <source>
        <dbReference type="ARBA" id="ARBA00004651"/>
    </source>
</evidence>
<evidence type="ECO:0000259" key="7">
    <source>
        <dbReference type="PROSITE" id="PS50850"/>
    </source>
</evidence>
<keyword evidence="3 6" id="KW-0812">Transmembrane</keyword>
<keyword evidence="5 6" id="KW-0472">Membrane</keyword>
<dbReference type="InterPro" id="IPR020846">
    <property type="entry name" value="MFS_dom"/>
</dbReference>
<proteinExistence type="predicted"/>
<evidence type="ECO:0000256" key="4">
    <source>
        <dbReference type="ARBA" id="ARBA00022989"/>
    </source>
</evidence>
<dbReference type="PANTHER" id="PTHR43124">
    <property type="entry name" value="PURINE EFFLUX PUMP PBUE"/>
    <property type="match status" value="1"/>
</dbReference>
<feature type="transmembrane region" description="Helical" evidence="6">
    <location>
        <begin position="282"/>
        <end position="301"/>
    </location>
</feature>
<comment type="subcellular location">
    <subcellularLocation>
        <location evidence="1">Cell membrane</location>
        <topology evidence="1">Multi-pass membrane protein</topology>
    </subcellularLocation>
</comment>
<feature type="domain" description="Major facilitator superfamily (MFS) profile" evidence="7">
    <location>
        <begin position="19"/>
        <end position="389"/>
    </location>
</feature>
<feature type="transmembrane region" description="Helical" evidence="6">
    <location>
        <begin position="53"/>
        <end position="77"/>
    </location>
</feature>
<feature type="transmembrane region" description="Helical" evidence="6">
    <location>
        <begin position="12"/>
        <end position="33"/>
    </location>
</feature>
<dbReference type="Proteomes" id="UP001597368">
    <property type="component" value="Unassembled WGS sequence"/>
</dbReference>
<dbReference type="EMBL" id="JBHUFV010000035">
    <property type="protein sequence ID" value="MFD1934546.1"/>
    <property type="molecule type" value="Genomic_DNA"/>
</dbReference>
<feature type="transmembrane region" description="Helical" evidence="6">
    <location>
        <begin position="114"/>
        <end position="132"/>
    </location>
</feature>
<keyword evidence="4 6" id="KW-1133">Transmembrane helix</keyword>
<gene>
    <name evidence="8" type="ORF">ACFSKW_24045</name>
</gene>
<feature type="transmembrane region" description="Helical" evidence="6">
    <location>
        <begin position="171"/>
        <end position="193"/>
    </location>
</feature>
<dbReference type="RefSeq" id="WP_379574631.1">
    <property type="nucleotide sequence ID" value="NZ_JBHUFV010000035.1"/>
</dbReference>
<sequence length="389" mass="38720">MSDVLNAAPGRAAARGWAAVAAVTLGIFSLMTSELLPVGLLTPIGTGLGVSEGVAGLMMTVPGLVAALSAPLLTVVGGRIDRRVMLIALIGLMSAANLAGAVGSSFAVVLAARIAVGVSVGGFWAIAGGLALRLVPEAHVARATAVIFGGVSTASVVGVPAGTLAGELGGWRVAFGAVGVLGLVALAGLVLLLPALPSRQTITFVELPRVLRAPAVRTGVILTLLLITGHFAAYTFVRPILQTVAGVDPDLISLLLLGYGVAGIAGNFLAGARAARHPRGTLLTITLALTAATALMAAYGGTPAKGIVLLVVWGLAYGGVSVSLQTWMLKAAPQATEAATSLFVATFNLSIALGALLGGLVVDGLGTVGALWLAAALLLSAFAITTRTR</sequence>
<comment type="caution">
    <text evidence="8">The sequence shown here is derived from an EMBL/GenBank/DDBJ whole genome shotgun (WGS) entry which is preliminary data.</text>
</comment>
<keyword evidence="9" id="KW-1185">Reference proteome</keyword>
<dbReference type="SUPFAM" id="SSF103473">
    <property type="entry name" value="MFS general substrate transporter"/>
    <property type="match status" value="1"/>
</dbReference>
<dbReference type="CDD" id="cd17324">
    <property type="entry name" value="MFS_NepI_like"/>
    <property type="match status" value="1"/>
</dbReference>
<dbReference type="Pfam" id="PF07690">
    <property type="entry name" value="MFS_1"/>
    <property type="match status" value="1"/>
</dbReference>
<feature type="transmembrane region" description="Helical" evidence="6">
    <location>
        <begin position="341"/>
        <end position="362"/>
    </location>
</feature>
<dbReference type="InterPro" id="IPR011701">
    <property type="entry name" value="MFS"/>
</dbReference>
<dbReference type="PANTHER" id="PTHR43124:SF3">
    <property type="entry name" value="CHLORAMPHENICOL EFFLUX PUMP RV0191"/>
    <property type="match status" value="1"/>
</dbReference>
<evidence type="ECO:0000313" key="9">
    <source>
        <dbReference type="Proteomes" id="UP001597368"/>
    </source>
</evidence>
<feature type="transmembrane region" description="Helical" evidence="6">
    <location>
        <begin position="214"/>
        <end position="236"/>
    </location>
</feature>
<keyword evidence="2" id="KW-1003">Cell membrane</keyword>
<reference evidence="9" key="1">
    <citation type="journal article" date="2019" name="Int. J. Syst. Evol. Microbiol.">
        <title>The Global Catalogue of Microorganisms (GCM) 10K type strain sequencing project: providing services to taxonomists for standard genome sequencing and annotation.</title>
        <authorList>
            <consortium name="The Broad Institute Genomics Platform"/>
            <consortium name="The Broad Institute Genome Sequencing Center for Infectious Disease"/>
            <person name="Wu L."/>
            <person name="Ma J."/>
        </authorList>
    </citation>
    <scope>NUCLEOTIDE SEQUENCE [LARGE SCALE GENOMIC DNA]</scope>
    <source>
        <strain evidence="9">ICMP 6774ER</strain>
    </source>
</reference>
<feature type="transmembrane region" description="Helical" evidence="6">
    <location>
        <begin position="144"/>
        <end position="165"/>
    </location>
</feature>
<feature type="transmembrane region" description="Helical" evidence="6">
    <location>
        <begin position="368"/>
        <end position="386"/>
    </location>
</feature>
<dbReference type="Gene3D" id="1.20.1250.20">
    <property type="entry name" value="MFS general substrate transporter like domains"/>
    <property type="match status" value="1"/>
</dbReference>
<dbReference type="InterPro" id="IPR050189">
    <property type="entry name" value="MFS_Efflux_Transporters"/>
</dbReference>
<feature type="transmembrane region" description="Helical" evidence="6">
    <location>
        <begin position="251"/>
        <end position="270"/>
    </location>
</feature>